<dbReference type="Proteomes" id="UP000662074">
    <property type="component" value="Unassembled WGS sequence"/>
</dbReference>
<gene>
    <name evidence="1" type="ORF">GCM10011425_29690</name>
</gene>
<accession>A0A917N467</accession>
<dbReference type="Pfam" id="PF14107">
    <property type="entry name" value="DUF4280"/>
    <property type="match status" value="1"/>
</dbReference>
<evidence type="ECO:0008006" key="3">
    <source>
        <dbReference type="Google" id="ProtNLM"/>
    </source>
</evidence>
<proteinExistence type="predicted"/>
<reference evidence="1" key="1">
    <citation type="journal article" date="2014" name="Int. J. Syst. Evol. Microbiol.">
        <title>Complete genome sequence of Corynebacterium casei LMG S-19264T (=DSM 44701T), isolated from a smear-ripened cheese.</title>
        <authorList>
            <consortium name="US DOE Joint Genome Institute (JGI-PGF)"/>
            <person name="Walter F."/>
            <person name="Albersmeier A."/>
            <person name="Kalinowski J."/>
            <person name="Ruckert C."/>
        </authorList>
    </citation>
    <scope>NUCLEOTIDE SEQUENCE</scope>
    <source>
        <strain evidence="1">CCM 8711</strain>
    </source>
</reference>
<dbReference type="AlphaFoldDB" id="A0A917N467"/>
<dbReference type="RefSeq" id="WP_188417862.1">
    <property type="nucleotide sequence ID" value="NZ_BMDO01000008.1"/>
</dbReference>
<keyword evidence="2" id="KW-1185">Reference proteome</keyword>
<evidence type="ECO:0000313" key="2">
    <source>
        <dbReference type="Proteomes" id="UP000662074"/>
    </source>
</evidence>
<sequence>MGRLYILDRACVLCSLGTSPGKIKVNSQHKLYIQGKLKVIDADKLIEPNFISCKRSPDQPACTPKLKKWQLTSRKVTMGEKKFVMNDSTIECTYGGLIKIQDSLQRTQGAGSNSKIIEQLSDTVPLVPHKQPANKWQ</sequence>
<comment type="caution">
    <text evidence="1">The sequence shown here is derived from an EMBL/GenBank/DDBJ whole genome shotgun (WGS) entry which is preliminary data.</text>
</comment>
<organism evidence="1 2">
    <name type="scientific">Mucilaginibacter galii</name>
    <dbReference type="NCBI Taxonomy" id="2005073"/>
    <lineage>
        <taxon>Bacteria</taxon>
        <taxon>Pseudomonadati</taxon>
        <taxon>Bacteroidota</taxon>
        <taxon>Sphingobacteriia</taxon>
        <taxon>Sphingobacteriales</taxon>
        <taxon>Sphingobacteriaceae</taxon>
        <taxon>Mucilaginibacter</taxon>
    </lineage>
</organism>
<name>A0A917N467_9SPHI</name>
<dbReference type="EMBL" id="BMDO01000008">
    <property type="protein sequence ID" value="GGI51757.1"/>
    <property type="molecule type" value="Genomic_DNA"/>
</dbReference>
<dbReference type="InterPro" id="IPR025460">
    <property type="entry name" value="DUF4280"/>
</dbReference>
<protein>
    <recommendedName>
        <fullName evidence="3">DUF4280 domain-containing protein</fullName>
    </recommendedName>
</protein>
<reference evidence="1" key="2">
    <citation type="submission" date="2020-09" db="EMBL/GenBank/DDBJ databases">
        <authorList>
            <person name="Sun Q."/>
            <person name="Sedlacek I."/>
        </authorList>
    </citation>
    <scope>NUCLEOTIDE SEQUENCE</scope>
    <source>
        <strain evidence="1">CCM 8711</strain>
    </source>
</reference>
<evidence type="ECO:0000313" key="1">
    <source>
        <dbReference type="EMBL" id="GGI51757.1"/>
    </source>
</evidence>